<comment type="catalytic activity">
    <reaction evidence="4">
        <text>13,14-dihydro-15-oxo-prostaglandin F1alpha + NADP(+) = 15-oxoprostaglandin F1alpha + NADPH + H(+)</text>
        <dbReference type="Rhea" id="RHEA:50592"/>
        <dbReference type="ChEBI" id="CHEBI:15378"/>
        <dbReference type="ChEBI" id="CHEBI:57783"/>
        <dbReference type="ChEBI" id="CHEBI:58349"/>
        <dbReference type="ChEBI" id="CHEBI:79072"/>
        <dbReference type="ChEBI" id="CHEBI:133411"/>
    </reaction>
    <physiologicalReaction direction="right-to-left" evidence="4">
        <dbReference type="Rhea" id="RHEA:50594"/>
    </physiologicalReaction>
</comment>
<feature type="domain" description="Oxidoreductase N-terminal" evidence="7">
    <location>
        <begin position="206"/>
        <end position="254"/>
    </location>
</feature>
<evidence type="ECO:0000256" key="4">
    <source>
        <dbReference type="ARBA" id="ARBA00047878"/>
    </source>
</evidence>
<dbReference type="Pfam" id="PF16884">
    <property type="entry name" value="ADH_N_2"/>
    <property type="match status" value="1"/>
</dbReference>
<dbReference type="Proteomes" id="UP000028761">
    <property type="component" value="Chromosome 13"/>
</dbReference>
<proteinExistence type="inferred from homology"/>
<dbReference type="EC" id="1.3.1.48" evidence="2"/>
<dbReference type="SUPFAM" id="SSF50129">
    <property type="entry name" value="GroES-like"/>
    <property type="match status" value="1"/>
</dbReference>
<comment type="catalytic activity">
    <reaction evidence="5">
        <text>13,14-dihydro-15-oxo-PGF2alpha + NADP(+) = 15-oxoprostaglandin F2alpha + NADPH + H(+)</text>
        <dbReference type="Rhea" id="RHEA:50588"/>
        <dbReference type="ChEBI" id="CHEBI:15378"/>
        <dbReference type="ChEBI" id="CHEBI:57783"/>
        <dbReference type="ChEBI" id="CHEBI:58349"/>
        <dbReference type="ChEBI" id="CHEBI:133374"/>
        <dbReference type="ChEBI" id="CHEBI:133409"/>
    </reaction>
    <physiologicalReaction direction="right-to-left" evidence="5">
        <dbReference type="Rhea" id="RHEA:50590"/>
    </physiologicalReaction>
</comment>
<keyword evidence="9" id="KW-1185">Reference proteome</keyword>
<accession>A0A8I5R9U0</accession>
<evidence type="ECO:0000256" key="1">
    <source>
        <dbReference type="ARBA" id="ARBA00010460"/>
    </source>
</evidence>
<evidence type="ECO:0000256" key="6">
    <source>
        <dbReference type="ARBA" id="ARBA00049070"/>
    </source>
</evidence>
<organism evidence="8 9">
    <name type="scientific">Papio anubis</name>
    <name type="common">Olive baboon</name>
    <dbReference type="NCBI Taxonomy" id="9555"/>
    <lineage>
        <taxon>Eukaryota</taxon>
        <taxon>Metazoa</taxon>
        <taxon>Chordata</taxon>
        <taxon>Craniata</taxon>
        <taxon>Vertebrata</taxon>
        <taxon>Euteleostomi</taxon>
        <taxon>Mammalia</taxon>
        <taxon>Eutheria</taxon>
        <taxon>Euarchontoglires</taxon>
        <taxon>Primates</taxon>
        <taxon>Haplorrhini</taxon>
        <taxon>Catarrhini</taxon>
        <taxon>Cercopithecidae</taxon>
        <taxon>Cercopithecinae</taxon>
        <taxon>Papio</taxon>
    </lineage>
</organism>
<comment type="similarity">
    <text evidence="1">Belongs to the NADP-dependent oxidoreductase L4BD family.</text>
</comment>
<reference evidence="8 9" key="1">
    <citation type="submission" date="2012-03" db="EMBL/GenBank/DDBJ databases">
        <title>Whole Genome Assembly of Papio anubis.</title>
        <authorList>
            <person name="Liu Y.L."/>
            <person name="Abraham K.A."/>
            <person name="Akbar H.A."/>
            <person name="Ali S.A."/>
            <person name="Anosike U.A."/>
            <person name="Aqrawi P.A."/>
            <person name="Arias F.A."/>
            <person name="Attaway T.A."/>
            <person name="Awwad R.A."/>
            <person name="Babu C.B."/>
            <person name="Bandaranaike D.B."/>
            <person name="Battles P.B."/>
            <person name="Bell A.B."/>
            <person name="Beltran B.B."/>
            <person name="Berhane-Mersha D.B."/>
            <person name="Bess C.B."/>
            <person name="Bickham C.B."/>
            <person name="Bolden T.B."/>
            <person name="Carter K.C."/>
            <person name="Chau D.C."/>
            <person name="Chavez A.C."/>
            <person name="Clerc-Blankenburg K.C."/>
            <person name="Coyle M.C."/>
            <person name="Dao M.D."/>
            <person name="Davila M.L.D."/>
            <person name="Davy-Carroll L.D."/>
            <person name="Denson S.D."/>
            <person name="Dinh H.D."/>
            <person name="Fernandez S.F."/>
            <person name="Fernando P.F."/>
            <person name="Forbes L.F."/>
            <person name="Francis C.F."/>
            <person name="Francisco L.F."/>
            <person name="Fu Q.F."/>
            <person name="Garcia-Iii R.G."/>
            <person name="Garrett T.G."/>
            <person name="Gross S.G."/>
            <person name="Gubbala S.G."/>
            <person name="Hirani K.H."/>
            <person name="Hogues M.H."/>
            <person name="Hollins B.H."/>
            <person name="Jackson L.J."/>
            <person name="Javaid M.J."/>
            <person name="Jhangiani S.J."/>
            <person name="Johnson A.J."/>
            <person name="Johnson B.J."/>
            <person name="Jones J.J."/>
            <person name="Joshi V.J."/>
            <person name="Kalu J.K."/>
            <person name="Khan N.K."/>
            <person name="Korchina V.K."/>
            <person name="Kovar C.K."/>
            <person name="Lago L.L."/>
            <person name="Lara F.L."/>
            <person name="Le T.-K.L."/>
            <person name="Lee S.L."/>
            <person name="Legall-Iii F.L."/>
            <person name="Lemon S.L."/>
            <person name="Liu J.L."/>
            <person name="Liu Y.-S.L."/>
            <person name="Liyanage D.L."/>
            <person name="Lopez J.L."/>
            <person name="Lorensuhewa L.L."/>
            <person name="Mata R.M."/>
            <person name="Mathew T.M."/>
            <person name="Mercado C.M."/>
            <person name="Mercado I.M."/>
            <person name="Morales K.M."/>
            <person name="Morgan M.M."/>
            <person name="Munidasa M.M."/>
            <person name="Ngo D.N."/>
            <person name="Nguyen L.N."/>
            <person name="Nguyen T.N."/>
            <person name="Nguyen N.N."/>
            <person name="Obregon M.O."/>
            <person name="Okwuonu G.O."/>
            <person name="Ongeri F.O."/>
            <person name="Onwere C.O."/>
            <person name="Osifeso I.O."/>
            <person name="Parra A.P."/>
            <person name="Patil S.P."/>
            <person name="Perez A.P."/>
            <person name="Perez Y.P."/>
            <person name="Pham C.P."/>
            <person name="Pu L.-L.P."/>
            <person name="Puazo M.P."/>
            <person name="Quiroz J.Q."/>
            <person name="Rouhana J.R."/>
            <person name="Ruiz M.R."/>
            <person name="Ruiz S.-J.R."/>
            <person name="Saada N.S."/>
            <person name="Santibanez J.S."/>
            <person name="Scheel M.S."/>
            <person name="Schneider B.S."/>
            <person name="Simmons D.S."/>
            <person name="Sisson I.S."/>
            <person name="Tang L.-Y.T."/>
            <person name="Thornton R.T."/>
            <person name="Tisius J.T."/>
            <person name="Toledanes G.T."/>
            <person name="Trejos Z.T."/>
            <person name="Usmani K.U."/>
            <person name="Varghese R.V."/>
            <person name="Vattathil S.V."/>
            <person name="Vee V.V."/>
            <person name="Walker D.W."/>
            <person name="Weissenberger G.W."/>
            <person name="White C.W."/>
            <person name="Williams A.W."/>
            <person name="Woodworth J.W."/>
            <person name="Wright R.W."/>
            <person name="Zhu Y.Z."/>
            <person name="Han Y.H."/>
            <person name="Newsham I.N."/>
            <person name="Nazareth L.N."/>
            <person name="Worley K.W."/>
            <person name="Muzny D.M."/>
            <person name="Rogers J.R."/>
            <person name="Gibbs R.G."/>
        </authorList>
    </citation>
    <scope>NUCLEOTIDE SEQUENCE [LARGE SCALE GENOMIC DNA]</scope>
</reference>
<reference evidence="8" key="3">
    <citation type="submission" date="2025-09" db="UniProtKB">
        <authorList>
            <consortium name="Ensembl"/>
        </authorList>
    </citation>
    <scope>IDENTIFICATION</scope>
</reference>
<evidence type="ECO:0000259" key="7">
    <source>
        <dbReference type="Pfam" id="PF16884"/>
    </source>
</evidence>
<name>A0A8I5R9U0_PAPAN</name>
<dbReference type="Gene3D" id="3.90.180.10">
    <property type="entry name" value="Medium-chain alcohol dehydrogenases, catalytic domain"/>
    <property type="match status" value="1"/>
</dbReference>
<dbReference type="GO" id="GO:0047522">
    <property type="term" value="F:15-oxoprostaglandin 13-reductase [NAD(P)+] activity"/>
    <property type="evidence" value="ECO:0007669"/>
    <property type="project" value="UniProtKB-EC"/>
</dbReference>
<evidence type="ECO:0000313" key="8">
    <source>
        <dbReference type="Ensembl" id="ENSPANP00000060129.1"/>
    </source>
</evidence>
<dbReference type="InterPro" id="IPR011032">
    <property type="entry name" value="GroES-like_sf"/>
</dbReference>
<reference evidence="8" key="2">
    <citation type="submission" date="2025-08" db="UniProtKB">
        <authorList>
            <consortium name="Ensembl"/>
        </authorList>
    </citation>
    <scope>IDENTIFICATION</scope>
</reference>
<dbReference type="GeneTree" id="ENSGT00940000170321"/>
<dbReference type="Ensembl" id="ENSPANT00000067743.1">
    <property type="protein sequence ID" value="ENSPANP00000060129.1"/>
    <property type="gene ID" value="ENSPANG00000044903.1"/>
</dbReference>
<sequence length="261" mass="28345">IGSWKASRCSAGVLGTDRQSVCTPALGESLHSLQEPGNRNQHWGLIRAAVAPGPAFGPFWPAGHPSARSPTGRISAGLQIRTPGAGPVSPGQSSVRGFTIRSPQRPYTHKHIHTCTRTRAYAHTHTHICAHTHTQTHSDSPDPGFPPEIFRGGALTLQKQPRLGVAPPSPGTCHKAVLGRPAAQSQPPFPGSGTLRLLSFRMVRTKIWTLKKHFVGHPTNSDFELKTAELPPLKNGEVLLEALFLTVDPYMRYYLFPPSKH</sequence>
<dbReference type="InterPro" id="IPR041694">
    <property type="entry name" value="ADH_N_2"/>
</dbReference>
<evidence type="ECO:0000256" key="2">
    <source>
        <dbReference type="ARBA" id="ARBA00011981"/>
    </source>
</evidence>
<evidence type="ECO:0000256" key="5">
    <source>
        <dbReference type="ARBA" id="ARBA00048290"/>
    </source>
</evidence>
<evidence type="ECO:0000313" key="9">
    <source>
        <dbReference type="Proteomes" id="UP000028761"/>
    </source>
</evidence>
<comment type="catalytic activity">
    <reaction evidence="6">
        <text>13,14-dihydro-15-oxo-prostaglandin E1 + NADP(+) = 15-oxoprostaglandin E1 + NADPH + H(+)</text>
        <dbReference type="Rhea" id="RHEA:50584"/>
        <dbReference type="ChEBI" id="CHEBI:15378"/>
        <dbReference type="ChEBI" id="CHEBI:57401"/>
        <dbReference type="ChEBI" id="CHEBI:57783"/>
        <dbReference type="ChEBI" id="CHEBI:58349"/>
        <dbReference type="ChEBI" id="CHEBI:133408"/>
    </reaction>
    <physiologicalReaction direction="right-to-left" evidence="6">
        <dbReference type="Rhea" id="RHEA:50586"/>
    </physiologicalReaction>
</comment>
<evidence type="ECO:0000256" key="3">
    <source>
        <dbReference type="ARBA" id="ARBA00033119"/>
    </source>
</evidence>
<protein>
    <recommendedName>
        <fullName evidence="3">15-oxoprostaglandin 13-reductase</fullName>
        <ecNumber evidence="2">1.3.1.48</ecNumber>
    </recommendedName>
    <alternativeName>
        <fullName evidence="3">15-oxoprostaglandin 13-reductase</fullName>
    </alternativeName>
</protein>
<dbReference type="AlphaFoldDB" id="A0A8I5R9U0"/>